<organism evidence="4 5">
    <name type="scientific">Sedimenticola selenatireducens</name>
    <dbReference type="NCBI Taxonomy" id="191960"/>
    <lineage>
        <taxon>Bacteria</taxon>
        <taxon>Pseudomonadati</taxon>
        <taxon>Pseudomonadota</taxon>
        <taxon>Gammaproteobacteria</taxon>
        <taxon>Chromatiales</taxon>
        <taxon>Sedimenticolaceae</taxon>
        <taxon>Sedimenticola</taxon>
    </lineage>
</organism>
<dbReference type="PANTHER" id="PTHR36450">
    <property type="entry name" value="THIOREDOXIN"/>
    <property type="match status" value="1"/>
</dbReference>
<dbReference type="InterPro" id="IPR012336">
    <property type="entry name" value="Thioredoxin-like_fold"/>
</dbReference>
<evidence type="ECO:0000256" key="2">
    <source>
        <dbReference type="PIRSR" id="PIRSR037031-51"/>
    </source>
</evidence>
<dbReference type="EMBL" id="PKUN01000002">
    <property type="protein sequence ID" value="PLX63173.1"/>
    <property type="molecule type" value="Genomic_DNA"/>
</dbReference>
<keyword evidence="2" id="KW-0676">Redox-active center</keyword>
<dbReference type="RefSeq" id="WP_273437779.1">
    <property type="nucleotide sequence ID" value="NZ_CAXXYC010000003.1"/>
</dbReference>
<dbReference type="InterPro" id="IPR005243">
    <property type="entry name" value="THIRX-like_proc"/>
</dbReference>
<proteinExistence type="predicted"/>
<feature type="active site" description="Nucleophile" evidence="1">
    <location>
        <position position="13"/>
    </location>
</feature>
<dbReference type="PANTHER" id="PTHR36450:SF1">
    <property type="entry name" value="THIOREDOXIN"/>
    <property type="match status" value="1"/>
</dbReference>
<dbReference type="AlphaFoldDB" id="A0A2N6D0H5"/>
<dbReference type="SUPFAM" id="SSF52833">
    <property type="entry name" value="Thioredoxin-like"/>
    <property type="match status" value="1"/>
</dbReference>
<name>A0A2N6D0H5_9GAMM</name>
<evidence type="ECO:0000256" key="1">
    <source>
        <dbReference type="PIRSR" id="PIRSR037031-50"/>
    </source>
</evidence>
<protein>
    <submittedName>
        <fullName evidence="4">Redox-active disulfide protein 2</fullName>
    </submittedName>
</protein>
<dbReference type="InterPro" id="IPR036249">
    <property type="entry name" value="Thioredoxin-like_sf"/>
</dbReference>
<feature type="active site" description="Nucleophile" evidence="1">
    <location>
        <position position="10"/>
    </location>
</feature>
<keyword evidence="2" id="KW-1015">Disulfide bond</keyword>
<dbReference type="Gene3D" id="3.40.30.10">
    <property type="entry name" value="Glutaredoxin"/>
    <property type="match status" value="1"/>
</dbReference>
<sequence length="76" mass="8024">MKFTIYGSGCAKCKQLTANAEDAASAKGVEYEIEKVTDTNAIIDAGIMHTPALAIDGEIVIEGKVINADQIQQLLA</sequence>
<gene>
    <name evidence="4" type="ORF">C0630_03190</name>
</gene>
<feature type="domain" description="Thioredoxin-like fold" evidence="3">
    <location>
        <begin position="1"/>
        <end position="75"/>
    </location>
</feature>
<feature type="disulfide bond" description="Redox-active" evidence="2">
    <location>
        <begin position="10"/>
        <end position="13"/>
    </location>
</feature>
<evidence type="ECO:0000259" key="3">
    <source>
        <dbReference type="Pfam" id="PF13192"/>
    </source>
</evidence>
<dbReference type="Pfam" id="PF13192">
    <property type="entry name" value="Thioredoxin_3"/>
    <property type="match status" value="1"/>
</dbReference>
<dbReference type="NCBIfam" id="TIGR00412">
    <property type="entry name" value="redox_disulf_2"/>
    <property type="match status" value="1"/>
</dbReference>
<dbReference type="PIRSF" id="PIRSF037031">
    <property type="entry name" value="Redox_disulphide_2"/>
    <property type="match status" value="1"/>
</dbReference>
<evidence type="ECO:0000313" key="4">
    <source>
        <dbReference type="EMBL" id="PLX63173.1"/>
    </source>
</evidence>
<reference evidence="4 5" key="1">
    <citation type="submission" date="2017-11" db="EMBL/GenBank/DDBJ databases">
        <title>Genome-resolved metagenomics identifies genetic mobility, metabolic interactions, and unexpected diversity in perchlorate-reducing communities.</title>
        <authorList>
            <person name="Barnum T.P."/>
            <person name="Figueroa I.A."/>
            <person name="Carlstrom C.I."/>
            <person name="Lucas L.N."/>
            <person name="Engelbrektson A.L."/>
            <person name="Coates J.D."/>
        </authorList>
    </citation>
    <scope>NUCLEOTIDE SEQUENCE [LARGE SCALE GENOMIC DNA]</scope>
    <source>
        <strain evidence="4">BM301</strain>
    </source>
</reference>
<dbReference type="Proteomes" id="UP000235015">
    <property type="component" value="Unassembled WGS sequence"/>
</dbReference>
<comment type="caution">
    <text evidence="4">The sequence shown here is derived from an EMBL/GenBank/DDBJ whole genome shotgun (WGS) entry which is preliminary data.</text>
</comment>
<evidence type="ECO:0000313" key="5">
    <source>
        <dbReference type="Proteomes" id="UP000235015"/>
    </source>
</evidence>
<accession>A0A2N6D0H5</accession>